<accession>A0A1I6GPC9</accession>
<name>A0A1I6GPC9_HALSD</name>
<reference evidence="3" key="1">
    <citation type="submission" date="2016-10" db="EMBL/GenBank/DDBJ databases">
        <authorList>
            <person name="Varghese N."/>
            <person name="Submissions S."/>
        </authorList>
    </citation>
    <scope>NUCLEOTIDE SEQUENCE [LARGE SCALE GENOMIC DNA]</scope>
    <source>
        <strain evidence="3">RD 26</strain>
    </source>
</reference>
<dbReference type="OrthoDB" id="237450at2157"/>
<dbReference type="AlphaFoldDB" id="A0A1I6GPC9"/>
<feature type="region of interest" description="Disordered" evidence="1">
    <location>
        <begin position="1"/>
        <end position="23"/>
    </location>
</feature>
<dbReference type="Proteomes" id="UP000198932">
    <property type="component" value="Unassembled WGS sequence"/>
</dbReference>
<evidence type="ECO:0000313" key="2">
    <source>
        <dbReference type="EMBL" id="SFR44085.1"/>
    </source>
</evidence>
<gene>
    <name evidence="2" type="ORF">SAMN04487937_1933</name>
</gene>
<evidence type="ECO:0000256" key="1">
    <source>
        <dbReference type="SAM" id="MobiDB-lite"/>
    </source>
</evidence>
<keyword evidence="3" id="KW-1185">Reference proteome</keyword>
<sequence>MTESSERPTPPEGLSPELVDALTDRSPEELRKAIVHAQELLHYHGEAELPVEAEDNEDILRVTEHEGHTEVVKQFRCADGCDDCPHGPYLYHVTEEPQPDGSHEVHWSFMGRMREAE</sequence>
<evidence type="ECO:0000313" key="3">
    <source>
        <dbReference type="Proteomes" id="UP000198932"/>
    </source>
</evidence>
<organism evidence="2 3">
    <name type="scientific">Halorubrum sodomense</name>
    <dbReference type="NCBI Taxonomy" id="35743"/>
    <lineage>
        <taxon>Archaea</taxon>
        <taxon>Methanobacteriati</taxon>
        <taxon>Methanobacteriota</taxon>
        <taxon>Stenosarchaea group</taxon>
        <taxon>Halobacteria</taxon>
        <taxon>Halobacteriales</taxon>
        <taxon>Haloferacaceae</taxon>
        <taxon>Halorubrum</taxon>
    </lineage>
</organism>
<dbReference type="RefSeq" id="WP_092921432.1">
    <property type="nucleotide sequence ID" value="NZ_FOYN01000003.1"/>
</dbReference>
<protein>
    <submittedName>
        <fullName evidence="2">Uncharacterized protein</fullName>
    </submittedName>
</protein>
<dbReference type="EMBL" id="FOYN01000003">
    <property type="protein sequence ID" value="SFR44085.1"/>
    <property type="molecule type" value="Genomic_DNA"/>
</dbReference>
<proteinExistence type="predicted"/>